<keyword evidence="1" id="KW-0472">Membrane</keyword>
<feature type="transmembrane region" description="Helical" evidence="1">
    <location>
        <begin position="92"/>
        <end position="119"/>
    </location>
</feature>
<feature type="transmembrane region" description="Helical" evidence="1">
    <location>
        <begin position="61"/>
        <end position="80"/>
    </location>
</feature>
<organism evidence="2 3">
    <name type="scientific">Corynebacterium matruchotii</name>
    <dbReference type="NCBI Taxonomy" id="43768"/>
    <lineage>
        <taxon>Bacteria</taxon>
        <taxon>Bacillati</taxon>
        <taxon>Actinomycetota</taxon>
        <taxon>Actinomycetes</taxon>
        <taxon>Mycobacteriales</taxon>
        <taxon>Corynebacteriaceae</taxon>
        <taxon>Corynebacterium</taxon>
    </lineage>
</organism>
<name>A0A3S4ZQ29_9CORY</name>
<dbReference type="AlphaFoldDB" id="A0A3S4ZQ29"/>
<comment type="caution">
    <text evidence="2">The sequence shown here is derived from an EMBL/GenBank/DDBJ whole genome shotgun (WGS) entry which is preliminary data.</text>
</comment>
<proteinExistence type="predicted"/>
<keyword evidence="1" id="KW-0812">Transmembrane</keyword>
<dbReference type="EMBL" id="UARK01000003">
    <property type="protein sequence ID" value="SPW27887.1"/>
    <property type="molecule type" value="Genomic_DNA"/>
</dbReference>
<dbReference type="Proteomes" id="UP000249886">
    <property type="component" value="Unassembled WGS sequence"/>
</dbReference>
<protein>
    <submittedName>
        <fullName evidence="2">Hypothetical membrane protein</fullName>
    </submittedName>
</protein>
<sequence length="175" mass="19156">MPTIESRARNGAYAGVVLAILGSFTAASIIWGLLRPRYQATIIDDQGGLELNMVDNVEFTGFFWFVFTTGILAIILSARIHQKTLAYRGLSMLLWVTLWSLVGSILFAKLGDLTTITVYHIPTATSDFNVGDVVPFVPLMNAGISGYAVAPCLAAAYYWILEFFVPYPLADPDPD</sequence>
<dbReference type="RefSeq" id="WP_005526017.1">
    <property type="nucleotide sequence ID" value="NZ_CAJPQJ010000002.1"/>
</dbReference>
<evidence type="ECO:0000256" key="1">
    <source>
        <dbReference type="SAM" id="Phobius"/>
    </source>
</evidence>
<dbReference type="GeneID" id="84574233"/>
<feature type="transmembrane region" description="Helical" evidence="1">
    <location>
        <begin position="139"/>
        <end position="160"/>
    </location>
</feature>
<keyword evidence="1" id="KW-1133">Transmembrane helix</keyword>
<evidence type="ECO:0000313" key="3">
    <source>
        <dbReference type="Proteomes" id="UP000249886"/>
    </source>
</evidence>
<feature type="transmembrane region" description="Helical" evidence="1">
    <location>
        <begin position="12"/>
        <end position="34"/>
    </location>
</feature>
<gene>
    <name evidence="2" type="ORF">NCTC10254_01081</name>
</gene>
<evidence type="ECO:0000313" key="2">
    <source>
        <dbReference type="EMBL" id="SPW27887.1"/>
    </source>
</evidence>
<reference evidence="2 3" key="1">
    <citation type="submission" date="2018-06" db="EMBL/GenBank/DDBJ databases">
        <authorList>
            <consortium name="Pathogen Informatics"/>
            <person name="Doyle S."/>
        </authorList>
    </citation>
    <scope>NUCLEOTIDE SEQUENCE [LARGE SCALE GENOMIC DNA]</scope>
    <source>
        <strain evidence="2 3">NCTC10254</strain>
    </source>
</reference>
<accession>A0A3S4ZQ29</accession>